<dbReference type="EMBL" id="CP001359">
    <property type="protein sequence ID" value="ACL67439.1"/>
    <property type="molecule type" value="Genomic_DNA"/>
</dbReference>
<dbReference type="AlphaFoldDB" id="B8J9Q1"/>
<keyword evidence="3" id="KW-1185">Reference proteome</keyword>
<dbReference type="HOGENOM" id="CLU_911025_0_0_7"/>
<evidence type="ECO:0000313" key="3">
    <source>
        <dbReference type="Proteomes" id="UP000007089"/>
    </source>
</evidence>
<dbReference type="KEGG" id="acp:A2cp1_4121"/>
<feature type="region of interest" description="Disordered" evidence="1">
    <location>
        <begin position="47"/>
        <end position="68"/>
    </location>
</feature>
<gene>
    <name evidence="2" type="ordered locus">A2cp1_4121</name>
</gene>
<reference evidence="2" key="1">
    <citation type="submission" date="2009-01" db="EMBL/GenBank/DDBJ databases">
        <title>Complete sequence of Anaeromyxobacter dehalogenans 2CP-1.</title>
        <authorList>
            <consortium name="US DOE Joint Genome Institute"/>
            <person name="Lucas S."/>
            <person name="Copeland A."/>
            <person name="Lapidus A."/>
            <person name="Glavina del Rio T."/>
            <person name="Dalin E."/>
            <person name="Tice H."/>
            <person name="Bruce D."/>
            <person name="Goodwin L."/>
            <person name="Pitluck S."/>
            <person name="Saunders E."/>
            <person name="Brettin T."/>
            <person name="Detter J.C."/>
            <person name="Han C."/>
            <person name="Larimer F."/>
            <person name="Land M."/>
            <person name="Hauser L."/>
            <person name="Kyrpides N."/>
            <person name="Ovchinnikova G."/>
            <person name="Beliaev A.S."/>
            <person name="Richardson P."/>
        </authorList>
    </citation>
    <scope>NUCLEOTIDE SEQUENCE</scope>
    <source>
        <strain evidence="2">2CP-1</strain>
    </source>
</reference>
<accession>B8J9Q1</accession>
<dbReference type="RefSeq" id="WP_015935158.1">
    <property type="nucleotide sequence ID" value="NC_011891.1"/>
</dbReference>
<evidence type="ECO:0000313" key="2">
    <source>
        <dbReference type="EMBL" id="ACL67439.1"/>
    </source>
</evidence>
<dbReference type="Gene3D" id="3.40.50.1820">
    <property type="entry name" value="alpha/beta hydrolase"/>
    <property type="match status" value="1"/>
</dbReference>
<name>B8J9Q1_ANAD2</name>
<organism evidence="2 3">
    <name type="scientific">Anaeromyxobacter dehalogenans (strain ATCC BAA-258 / DSM 21875 / 2CP-1)</name>
    <dbReference type="NCBI Taxonomy" id="455488"/>
    <lineage>
        <taxon>Bacteria</taxon>
        <taxon>Pseudomonadati</taxon>
        <taxon>Myxococcota</taxon>
        <taxon>Myxococcia</taxon>
        <taxon>Myxococcales</taxon>
        <taxon>Cystobacterineae</taxon>
        <taxon>Anaeromyxobacteraceae</taxon>
        <taxon>Anaeromyxobacter</taxon>
    </lineage>
</organism>
<dbReference type="InterPro" id="IPR029058">
    <property type="entry name" value="AB_hydrolase_fold"/>
</dbReference>
<evidence type="ECO:0008006" key="4">
    <source>
        <dbReference type="Google" id="ProtNLM"/>
    </source>
</evidence>
<sequence>MALLRCHGALDELAMWGEDRRRRAPVPFRGADAAPLDCFGPLPALPPPPGASGPWRAPSPRACPGDGEMSAMARPPEGTRRGTVVLVPPWKIPRLGLVARWERALAAEGFACWTLVPPRHLHRAAPGVRSGEGFVTPDVPALRAAMEQLVLEIRVLLALARAHGGAAGLCGLSLGALAAGLAATAPEAADFAALVAPPVDLAAVFEGTRIGRRYLGLARRAGAPPPPAPELGAMLAPFRPDARPPTARRVLVVTGDADRIALRPGADALATRWGAARASFPRGHLTLIFGCAAARRAVARFAAAG</sequence>
<dbReference type="Proteomes" id="UP000007089">
    <property type="component" value="Chromosome"/>
</dbReference>
<proteinExistence type="predicted"/>
<protein>
    <recommendedName>
        <fullName evidence="4">Peptidase S9 prolyl oligopeptidase catalytic domain-containing protein</fullName>
    </recommendedName>
</protein>
<evidence type="ECO:0000256" key="1">
    <source>
        <dbReference type="SAM" id="MobiDB-lite"/>
    </source>
</evidence>
<dbReference type="SUPFAM" id="SSF53474">
    <property type="entry name" value="alpha/beta-Hydrolases"/>
    <property type="match status" value="1"/>
</dbReference>